<evidence type="ECO:0000259" key="6">
    <source>
        <dbReference type="Pfam" id="PF04085"/>
    </source>
</evidence>
<dbReference type="GO" id="GO:0005886">
    <property type="term" value="C:plasma membrane"/>
    <property type="evidence" value="ECO:0007669"/>
    <property type="project" value="TreeGrafter"/>
</dbReference>
<dbReference type="KEGG" id="gph:GEMMAAP_09480"/>
<keyword evidence="3" id="KW-0133">Cell shape</keyword>
<dbReference type="Gene3D" id="2.40.10.350">
    <property type="entry name" value="Rod shape-determining protein MreC, domain 2"/>
    <property type="match status" value="1"/>
</dbReference>
<reference evidence="7 8" key="1">
    <citation type="journal article" date="2014" name="Proc. Natl. Acad. Sci. U.S.A.">
        <title>Functional type 2 photosynthetic reaction centers found in the rare bacterial phylum Gemmatimonadetes.</title>
        <authorList>
            <person name="Zeng Y."/>
            <person name="Feng F."/>
            <person name="Medova H."/>
            <person name="Dean J."/>
            <person name="Koblizek M."/>
        </authorList>
    </citation>
    <scope>NUCLEOTIDE SEQUENCE [LARGE SCALE GENOMIC DNA]</scope>
    <source>
        <strain evidence="7 8">AP64</strain>
    </source>
</reference>
<name>A0A143BIX3_9BACT</name>
<feature type="compositionally biased region" description="Low complexity" evidence="5">
    <location>
        <begin position="351"/>
        <end position="361"/>
    </location>
</feature>
<feature type="region of interest" description="Disordered" evidence="5">
    <location>
        <begin position="330"/>
        <end position="377"/>
    </location>
</feature>
<evidence type="ECO:0000256" key="4">
    <source>
        <dbReference type="ARBA" id="ARBA00032089"/>
    </source>
</evidence>
<proteinExistence type="inferred from homology"/>
<dbReference type="OrthoDB" id="9808025at2"/>
<dbReference type="EMBL" id="CP011454">
    <property type="protein sequence ID" value="AMW04996.1"/>
    <property type="molecule type" value="Genomic_DNA"/>
</dbReference>
<dbReference type="InterPro" id="IPR042175">
    <property type="entry name" value="Cell/Rod_MreC_2"/>
</dbReference>
<dbReference type="Proteomes" id="UP000076404">
    <property type="component" value="Chromosome"/>
</dbReference>
<dbReference type="Gene3D" id="2.40.10.340">
    <property type="entry name" value="Rod shape-determining protein MreC, domain 1"/>
    <property type="match status" value="1"/>
</dbReference>
<dbReference type="PANTHER" id="PTHR34138:SF1">
    <property type="entry name" value="CELL SHAPE-DETERMINING PROTEIN MREC"/>
    <property type="match status" value="1"/>
</dbReference>
<evidence type="ECO:0000256" key="3">
    <source>
        <dbReference type="ARBA" id="ARBA00022960"/>
    </source>
</evidence>
<sequence length="377" mass="39810">MARNVRGEGRLDTGLVLVCVALSVLAFLSPRRTREDVAALLRATVLSPLVQLEGRAATIRAAVVARNDLLVTRGRAVTDTLSLRAISDENRTLRQLLGLSARLQDGFVPAELLPIRGGDEFSIALTVGSDVGVQPYQPVVTADGLVGMVVSVDRTTSTALTWAHPDFRVSVMSADQNAFGIMQPHLAEGAERWLLEMRGVPFRAKLDTGTLIVSSGLGATYPRGIPVGTVIGELSTPEKWARTYLVKPAVLPENIGPVLVLLPGRAQRGVNGVWTSAAAADSAARAVAAAGDSLARVTALDELAARRAALDSLSADSLSLADTIGGGFGTRADSSLRGDSTRIRRPDSGTVRVPLPVRALAPRPPLARPTVPPRERR</sequence>
<keyword evidence="8" id="KW-1185">Reference proteome</keyword>
<reference evidence="7 8" key="2">
    <citation type="journal article" date="2016" name="Environ. Microbiol. Rep.">
        <title>Metagenomic evidence for the presence of phototrophic Gemmatimonadetes bacteria in diverse environments.</title>
        <authorList>
            <person name="Zeng Y."/>
            <person name="Baumbach J."/>
            <person name="Barbosa E.G."/>
            <person name="Azevedo V."/>
            <person name="Zhang C."/>
            <person name="Koblizek M."/>
        </authorList>
    </citation>
    <scope>NUCLEOTIDE SEQUENCE [LARGE SCALE GENOMIC DNA]</scope>
    <source>
        <strain evidence="7 8">AP64</strain>
    </source>
</reference>
<accession>A0A143BIX3</accession>
<evidence type="ECO:0000313" key="8">
    <source>
        <dbReference type="Proteomes" id="UP000076404"/>
    </source>
</evidence>
<organism evidence="7 8">
    <name type="scientific">Gemmatimonas phototrophica</name>
    <dbReference type="NCBI Taxonomy" id="1379270"/>
    <lineage>
        <taxon>Bacteria</taxon>
        <taxon>Pseudomonadati</taxon>
        <taxon>Gemmatimonadota</taxon>
        <taxon>Gemmatimonadia</taxon>
        <taxon>Gemmatimonadales</taxon>
        <taxon>Gemmatimonadaceae</taxon>
        <taxon>Gemmatimonas</taxon>
    </lineage>
</organism>
<evidence type="ECO:0000256" key="5">
    <source>
        <dbReference type="SAM" id="MobiDB-lite"/>
    </source>
</evidence>
<evidence type="ECO:0000256" key="1">
    <source>
        <dbReference type="ARBA" id="ARBA00009369"/>
    </source>
</evidence>
<protein>
    <recommendedName>
        <fullName evidence="2">Cell shape-determining protein MreC</fullName>
    </recommendedName>
    <alternativeName>
        <fullName evidence="4">Cell shape protein MreC</fullName>
    </alternativeName>
</protein>
<feature type="compositionally biased region" description="Basic and acidic residues" evidence="5">
    <location>
        <begin position="334"/>
        <end position="347"/>
    </location>
</feature>
<gene>
    <name evidence="7" type="ORF">GEMMAAP_09480</name>
</gene>
<feature type="domain" description="Rod shape-determining protein MreC beta-barrel core" evidence="6">
    <location>
        <begin position="123"/>
        <end position="261"/>
    </location>
</feature>
<dbReference type="Pfam" id="PF04085">
    <property type="entry name" value="MreC"/>
    <property type="match status" value="1"/>
</dbReference>
<dbReference type="RefSeq" id="WP_026850735.1">
    <property type="nucleotide sequence ID" value="NZ_CP011454.1"/>
</dbReference>
<dbReference type="STRING" id="1379270.GEMMAAP_09480"/>
<evidence type="ECO:0000256" key="2">
    <source>
        <dbReference type="ARBA" id="ARBA00013855"/>
    </source>
</evidence>
<dbReference type="InterPro" id="IPR007221">
    <property type="entry name" value="MreC"/>
</dbReference>
<dbReference type="GO" id="GO:0008360">
    <property type="term" value="P:regulation of cell shape"/>
    <property type="evidence" value="ECO:0007669"/>
    <property type="project" value="UniProtKB-KW"/>
</dbReference>
<evidence type="ECO:0000313" key="7">
    <source>
        <dbReference type="EMBL" id="AMW04996.1"/>
    </source>
</evidence>
<dbReference type="InterPro" id="IPR042177">
    <property type="entry name" value="Cell/Rod_1"/>
</dbReference>
<dbReference type="PANTHER" id="PTHR34138">
    <property type="entry name" value="CELL SHAPE-DETERMINING PROTEIN MREC"/>
    <property type="match status" value="1"/>
</dbReference>
<dbReference type="AlphaFoldDB" id="A0A143BIX3"/>
<feature type="compositionally biased region" description="Pro residues" evidence="5">
    <location>
        <begin position="362"/>
        <end position="377"/>
    </location>
</feature>
<dbReference type="InterPro" id="IPR055342">
    <property type="entry name" value="MreC_beta-barrel_core"/>
</dbReference>
<dbReference type="eggNOG" id="COG1792">
    <property type="taxonomic scope" value="Bacteria"/>
</dbReference>
<comment type="similarity">
    <text evidence="1">Belongs to the MreC family.</text>
</comment>